<name>A0A840EG41_9BACT</name>
<sequence>MLVGPDAGQWSRPALAPPLGETTMLSLILESPVQIEVDTLKYHRMRLISLISALYRKALITVILSCSFIATAYGHQDRYYKFKEENVLVRIRTGYEYEEVQKAEMLARMISDLAKSVTYTDNILIDFIHDYTYNRNTSDFFVSYKKSRIIQNYEDTYLSKNMNNANLIIRNLNTEVNFEEILRLVEASIQNENFIKRNQDRQEYKGGYNRWILHSLPQSQIDQMLNLSTYTSTRDVLNNRYYRKGNDTITYYYQNGLFNFVYGERRDQNVFLQAEKLFQLEEAGDIIIVAETPCNIYIRHNTEVIKIDSLKYCEGIWRKMNILTCSDNAMILNYRTGVSDTYSHSTEGINVELNFGHSSTKIVESFNCKE</sequence>
<organism evidence="1 2">
    <name type="scientific">Neolewinella aquimaris</name>
    <dbReference type="NCBI Taxonomy" id="1835722"/>
    <lineage>
        <taxon>Bacteria</taxon>
        <taxon>Pseudomonadati</taxon>
        <taxon>Bacteroidota</taxon>
        <taxon>Saprospiria</taxon>
        <taxon>Saprospirales</taxon>
        <taxon>Lewinellaceae</taxon>
        <taxon>Neolewinella</taxon>
    </lineage>
</organism>
<comment type="caution">
    <text evidence="1">The sequence shown here is derived from an EMBL/GenBank/DDBJ whole genome shotgun (WGS) entry which is preliminary data.</text>
</comment>
<accession>A0A840EG41</accession>
<evidence type="ECO:0000313" key="1">
    <source>
        <dbReference type="EMBL" id="MBB4080779.1"/>
    </source>
</evidence>
<dbReference type="Proteomes" id="UP000576209">
    <property type="component" value="Unassembled WGS sequence"/>
</dbReference>
<dbReference type="AlphaFoldDB" id="A0A840EG41"/>
<dbReference type="RefSeq" id="WP_183497000.1">
    <property type="nucleotide sequence ID" value="NZ_JACIFF010000009.1"/>
</dbReference>
<proteinExistence type="predicted"/>
<keyword evidence="2" id="KW-1185">Reference proteome</keyword>
<evidence type="ECO:0000313" key="2">
    <source>
        <dbReference type="Proteomes" id="UP000576209"/>
    </source>
</evidence>
<gene>
    <name evidence="1" type="ORF">GGR28_003414</name>
</gene>
<dbReference type="EMBL" id="JACIFF010000009">
    <property type="protein sequence ID" value="MBB4080779.1"/>
    <property type="molecule type" value="Genomic_DNA"/>
</dbReference>
<reference evidence="1 2" key="1">
    <citation type="submission" date="2020-08" db="EMBL/GenBank/DDBJ databases">
        <title>Genomic Encyclopedia of Type Strains, Phase IV (KMG-IV): sequencing the most valuable type-strain genomes for metagenomic binning, comparative biology and taxonomic classification.</title>
        <authorList>
            <person name="Goeker M."/>
        </authorList>
    </citation>
    <scope>NUCLEOTIDE SEQUENCE [LARGE SCALE GENOMIC DNA]</scope>
    <source>
        <strain evidence="1 2">DSM 105137</strain>
    </source>
</reference>
<protein>
    <submittedName>
        <fullName evidence="1">Uncharacterized protein</fullName>
    </submittedName>
</protein>